<dbReference type="InterPro" id="IPR000456">
    <property type="entry name" value="Ribosomal_bL17"/>
</dbReference>
<dbReference type="Gene3D" id="3.90.1030.10">
    <property type="entry name" value="Ribosomal protein L17"/>
    <property type="match status" value="1"/>
</dbReference>
<dbReference type="InterPro" id="IPR036373">
    <property type="entry name" value="Ribosomal_bL17_sf"/>
</dbReference>
<name>A0AAD8U2C2_LOLMU</name>
<comment type="similarity">
    <text evidence="3 14">Belongs to the very long-chain fatty acids dehydratase HACD family.</text>
</comment>
<feature type="signal peptide" evidence="16">
    <location>
        <begin position="1"/>
        <end position="42"/>
    </location>
</feature>
<dbReference type="Pfam" id="PF01196">
    <property type="entry name" value="Ribosomal_L17"/>
    <property type="match status" value="1"/>
</dbReference>
<accession>A0AAD8U2C2</accession>
<gene>
    <name evidence="17" type="ORF">QYE76_014343</name>
</gene>
<comment type="similarity">
    <text evidence="13">Belongs to the bacterial ribosomal protein bL17 family.</text>
</comment>
<dbReference type="EMBL" id="JAUUTY010000001">
    <property type="protein sequence ID" value="KAK1697646.1"/>
    <property type="molecule type" value="Genomic_DNA"/>
</dbReference>
<evidence type="ECO:0000256" key="11">
    <source>
        <dbReference type="ARBA" id="ARBA00023160"/>
    </source>
</evidence>
<evidence type="ECO:0000313" key="17">
    <source>
        <dbReference type="EMBL" id="KAK1697646.1"/>
    </source>
</evidence>
<keyword evidence="10 14" id="KW-0472">Membrane</keyword>
<evidence type="ECO:0000256" key="7">
    <source>
        <dbReference type="ARBA" id="ARBA00022832"/>
    </source>
</evidence>
<keyword evidence="5 14" id="KW-0444">Lipid biosynthesis</keyword>
<organism evidence="17 18">
    <name type="scientific">Lolium multiflorum</name>
    <name type="common">Italian ryegrass</name>
    <name type="synonym">Lolium perenne subsp. multiflorum</name>
    <dbReference type="NCBI Taxonomy" id="4521"/>
    <lineage>
        <taxon>Eukaryota</taxon>
        <taxon>Viridiplantae</taxon>
        <taxon>Streptophyta</taxon>
        <taxon>Embryophyta</taxon>
        <taxon>Tracheophyta</taxon>
        <taxon>Spermatophyta</taxon>
        <taxon>Magnoliopsida</taxon>
        <taxon>Liliopsida</taxon>
        <taxon>Poales</taxon>
        <taxon>Poaceae</taxon>
        <taxon>BOP clade</taxon>
        <taxon>Pooideae</taxon>
        <taxon>Poodae</taxon>
        <taxon>Poeae</taxon>
        <taxon>Poeae Chloroplast Group 2 (Poeae type)</taxon>
        <taxon>Loliodinae</taxon>
        <taxon>Loliinae</taxon>
        <taxon>Lolium</taxon>
    </lineage>
</organism>
<dbReference type="SUPFAM" id="SSF64263">
    <property type="entry name" value="Prokaryotic ribosomal protein L17"/>
    <property type="match status" value="1"/>
</dbReference>
<comment type="pathway">
    <text evidence="2 14">Lipid metabolism; fatty acid biosynthesis.</text>
</comment>
<keyword evidence="11 14" id="KW-0275">Fatty acid biosynthesis</keyword>
<evidence type="ECO:0000256" key="8">
    <source>
        <dbReference type="ARBA" id="ARBA00022989"/>
    </source>
</evidence>
<comment type="function">
    <text evidence="14">Catalyzes the third of the four reactions of the long-chain fatty acids elongation cycle. This endoplasmic reticulum-bound enzymatic process, allows the addition of two carbons to the chain of long- and very long-chain fatty acids/VLCFAs per cycle. This enzyme catalyzes the dehydration of the 3-hydroxyacyl-CoA intermediate into trans-2,3-enoyl-CoA, within each cycle of fatty acid elongation. Thereby, it participates to the production of VLCFAs of different chain lengths that are involved in multiple biological processes as precursors of membrane lipids and lipid mediators.</text>
</comment>
<comment type="caution">
    <text evidence="17">The sequence shown here is derived from an EMBL/GenBank/DDBJ whole genome shotgun (WGS) entry which is preliminary data.</text>
</comment>
<keyword evidence="13" id="KW-0687">Ribonucleoprotein</keyword>
<dbReference type="GO" id="GO:0102158">
    <property type="term" value="F:very-long-chain (3R)-3-hydroxyacyl-CoA dehydratase activity"/>
    <property type="evidence" value="ECO:0007669"/>
    <property type="project" value="UniProtKB-EC"/>
</dbReference>
<evidence type="ECO:0000256" key="6">
    <source>
        <dbReference type="ARBA" id="ARBA00022692"/>
    </source>
</evidence>
<keyword evidence="13" id="KW-0689">Ribosomal protein</keyword>
<comment type="caution">
    <text evidence="14">Lacks conserved residue(s) required for the propagation of feature annotation.</text>
</comment>
<evidence type="ECO:0000256" key="13">
    <source>
        <dbReference type="RuleBase" id="RU000660"/>
    </source>
</evidence>
<dbReference type="EC" id="4.2.1.134" evidence="4 14"/>
<evidence type="ECO:0000256" key="10">
    <source>
        <dbReference type="ARBA" id="ARBA00023136"/>
    </source>
</evidence>
<dbReference type="HAMAP" id="MF_01368">
    <property type="entry name" value="Ribosomal_bL17"/>
    <property type="match status" value="1"/>
</dbReference>
<feature type="chain" id="PRO_5042198585" description="Very-long-chain (3R)-3-hydroxyacyl-CoA dehydratase" evidence="16">
    <location>
        <begin position="43"/>
        <end position="404"/>
    </location>
</feature>
<comment type="subcellular location">
    <subcellularLocation>
        <location evidence="14">Endoplasmic reticulum membrane</location>
        <topology evidence="14">Multi-pass membrane protein</topology>
    </subcellularLocation>
    <subcellularLocation>
        <location evidence="1">Membrane</location>
        <topology evidence="1">Multi-pass membrane protein</topology>
    </subcellularLocation>
</comment>
<dbReference type="PANTHER" id="PTHR11035:SF35">
    <property type="entry name" value="VERY-LONG-CHAIN (3R)-3-HYDROXYACYL-COA DEHYDRATASE"/>
    <property type="match status" value="1"/>
</dbReference>
<comment type="catalytic activity">
    <reaction evidence="14">
        <text>a very-long-chain (3R)-3-hydroxyacyl-CoA = a very-long-chain (2E)-enoyl-CoA + H2O</text>
        <dbReference type="Rhea" id="RHEA:45812"/>
        <dbReference type="ChEBI" id="CHEBI:15377"/>
        <dbReference type="ChEBI" id="CHEBI:83728"/>
        <dbReference type="ChEBI" id="CHEBI:85440"/>
        <dbReference type="EC" id="4.2.1.134"/>
    </reaction>
</comment>
<dbReference type="FunFam" id="3.90.1030.10:FF:000004">
    <property type="entry name" value="50S ribosomal protein L17"/>
    <property type="match status" value="1"/>
</dbReference>
<dbReference type="AlphaFoldDB" id="A0AAD8U2C2"/>
<dbReference type="GO" id="GO:0030497">
    <property type="term" value="P:fatty acid elongation"/>
    <property type="evidence" value="ECO:0007669"/>
    <property type="project" value="TreeGrafter"/>
</dbReference>
<dbReference type="GO" id="GO:0003735">
    <property type="term" value="F:structural constituent of ribosome"/>
    <property type="evidence" value="ECO:0007669"/>
    <property type="project" value="InterPro"/>
</dbReference>
<dbReference type="GO" id="GO:0005840">
    <property type="term" value="C:ribosome"/>
    <property type="evidence" value="ECO:0007669"/>
    <property type="project" value="UniProtKB-KW"/>
</dbReference>
<dbReference type="GO" id="GO:0042761">
    <property type="term" value="P:very long-chain fatty acid biosynthetic process"/>
    <property type="evidence" value="ECO:0007669"/>
    <property type="project" value="TreeGrafter"/>
</dbReference>
<keyword evidence="8 14" id="KW-1133">Transmembrane helix</keyword>
<dbReference type="GO" id="GO:1990904">
    <property type="term" value="C:ribonucleoprotein complex"/>
    <property type="evidence" value="ECO:0007669"/>
    <property type="project" value="UniProtKB-KW"/>
</dbReference>
<keyword evidence="7 14" id="KW-0276">Fatty acid metabolism</keyword>
<keyword evidence="12 14" id="KW-0456">Lyase</keyword>
<dbReference type="GO" id="GO:0030148">
    <property type="term" value="P:sphingolipid biosynthetic process"/>
    <property type="evidence" value="ECO:0007669"/>
    <property type="project" value="TreeGrafter"/>
</dbReference>
<evidence type="ECO:0000256" key="12">
    <source>
        <dbReference type="ARBA" id="ARBA00023239"/>
    </source>
</evidence>
<dbReference type="GO" id="GO:0005789">
    <property type="term" value="C:endoplasmic reticulum membrane"/>
    <property type="evidence" value="ECO:0007669"/>
    <property type="project" value="UniProtKB-SubCell"/>
</dbReference>
<proteinExistence type="inferred from homology"/>
<evidence type="ECO:0000256" key="5">
    <source>
        <dbReference type="ARBA" id="ARBA00022516"/>
    </source>
</evidence>
<dbReference type="GO" id="GO:0006412">
    <property type="term" value="P:translation"/>
    <property type="evidence" value="ECO:0007669"/>
    <property type="project" value="InterPro"/>
</dbReference>
<keyword evidence="18" id="KW-1185">Reference proteome</keyword>
<dbReference type="NCBIfam" id="TIGR00059">
    <property type="entry name" value="L17"/>
    <property type="match status" value="1"/>
</dbReference>
<dbReference type="Proteomes" id="UP001231189">
    <property type="component" value="Unassembled WGS sequence"/>
</dbReference>
<feature type="transmembrane region" description="Helical" evidence="14">
    <location>
        <begin position="179"/>
        <end position="199"/>
    </location>
</feature>
<dbReference type="PANTHER" id="PTHR11035">
    <property type="entry name" value="VERY-LONG-CHAIN (3R)-3-HYDROXYACYL-COA DEHYDRATASE"/>
    <property type="match status" value="1"/>
</dbReference>
<evidence type="ECO:0000256" key="14">
    <source>
        <dbReference type="RuleBase" id="RU363109"/>
    </source>
</evidence>
<keyword evidence="6 14" id="KW-0812">Transmembrane</keyword>
<evidence type="ECO:0000313" key="18">
    <source>
        <dbReference type="Proteomes" id="UP001231189"/>
    </source>
</evidence>
<reference evidence="17" key="1">
    <citation type="submission" date="2023-07" db="EMBL/GenBank/DDBJ databases">
        <title>A chromosome-level genome assembly of Lolium multiflorum.</title>
        <authorList>
            <person name="Chen Y."/>
            <person name="Copetti D."/>
            <person name="Kolliker R."/>
            <person name="Studer B."/>
        </authorList>
    </citation>
    <scope>NUCLEOTIDE SEQUENCE</scope>
    <source>
        <strain evidence="17">02402/16</strain>
        <tissue evidence="17">Leaf</tissue>
    </source>
</reference>
<feature type="compositionally biased region" description="Polar residues" evidence="15">
    <location>
        <begin position="385"/>
        <end position="404"/>
    </location>
</feature>
<dbReference type="Pfam" id="PF04387">
    <property type="entry name" value="PTPLA"/>
    <property type="match status" value="1"/>
</dbReference>
<keyword evidence="9 14" id="KW-0443">Lipid metabolism</keyword>
<evidence type="ECO:0000256" key="4">
    <source>
        <dbReference type="ARBA" id="ARBA00013122"/>
    </source>
</evidence>
<evidence type="ECO:0000256" key="2">
    <source>
        <dbReference type="ARBA" id="ARBA00005194"/>
    </source>
</evidence>
<evidence type="ECO:0000256" key="9">
    <source>
        <dbReference type="ARBA" id="ARBA00023098"/>
    </source>
</evidence>
<dbReference type="InterPro" id="IPR007482">
    <property type="entry name" value="Tyr_Pase-like_PTPLA"/>
</dbReference>
<feature type="region of interest" description="Disordered" evidence="15">
    <location>
        <begin position="363"/>
        <end position="404"/>
    </location>
</feature>
<evidence type="ECO:0000256" key="16">
    <source>
        <dbReference type="SAM" id="SignalP"/>
    </source>
</evidence>
<keyword evidence="14" id="KW-0256">Endoplasmic reticulum</keyword>
<protein>
    <recommendedName>
        <fullName evidence="4 14">Very-long-chain (3R)-3-hydroxyacyl-CoA dehydratase</fullName>
        <ecNumber evidence="4 14">4.2.1.134</ecNumber>
    </recommendedName>
</protein>
<sequence length="404" mass="44898">MARPSQLYLLAYNSLQSLGWSLALFRLLACLAPPVSVHPAYALAGDLICFLQTCAVLETVHAAVGLVPTSPFLAFLQWGGRTHFVLALLRQIPEVQGSPSVFITFMAWSISEVIRYSHYALTTLKVCPAWLTYLRYTAFIPLYPIGVGPGEMWTIYQALPFVKERDLYSGFFAKFSMSYHSFLVGGLLCYPLLWLKLYLHVFKQRKSKLGKHAIPNKRSLGTACSLTAGHSSPAAGAAAATAVMGNFRKLGRHAAHRVSMLRTMVSQLVKHERIETTVAKAKEVRRKADQMVQLGKDGTLDSARRASAFVRGDDVVHKLFTELAYRYKDRAGGYTRLLRTRIRIGDAAPMAYIEFVDRENELREAKPATPQPPQRAPLDPWARSCASQQWAGPKVSHNSGTEGL</sequence>
<evidence type="ECO:0000256" key="15">
    <source>
        <dbReference type="SAM" id="MobiDB-lite"/>
    </source>
</evidence>
<evidence type="ECO:0000256" key="1">
    <source>
        <dbReference type="ARBA" id="ARBA00004141"/>
    </source>
</evidence>
<keyword evidence="16" id="KW-0732">Signal</keyword>
<evidence type="ECO:0000256" key="3">
    <source>
        <dbReference type="ARBA" id="ARBA00007811"/>
    </source>
</evidence>